<sequence>MQITMKKIFLVCFLLTSSFLLSQTTDKPQFWDKVQFGGGLGLSFSNNYTTISIAPSAIYNFNQYIAAGPGLSYLYAKNGSLKSNVFGVGLITLFNPTQNLQLSGEFEHLFITQKLGVDKSHFDYPSLYLGAAYRIGNFSAGLRYDVLYDSDKTIYASAFSPIIRFYF</sequence>
<reference evidence="2 3" key="1">
    <citation type="submission" date="2018-11" db="EMBL/GenBank/DDBJ databases">
        <title>Aureibaculum marinum gen. nov., sp. nov., a member of the family Flavobacteriaceae isolated from the Bohai Sea.</title>
        <authorList>
            <person name="Ji X."/>
        </authorList>
    </citation>
    <scope>NUCLEOTIDE SEQUENCE [LARGE SCALE GENOMIC DNA]</scope>
    <source>
        <strain evidence="2 3">BH-SD17</strain>
    </source>
</reference>
<keyword evidence="3" id="KW-1185">Reference proteome</keyword>
<dbReference type="EMBL" id="RPFJ01000006">
    <property type="protein sequence ID" value="RPD98617.1"/>
    <property type="molecule type" value="Genomic_DNA"/>
</dbReference>
<dbReference type="OrthoDB" id="1160493at2"/>
<feature type="signal peptide" evidence="1">
    <location>
        <begin position="1"/>
        <end position="22"/>
    </location>
</feature>
<dbReference type="AlphaFoldDB" id="A0A3N4NVB8"/>
<name>A0A3N4NVB8_9FLAO</name>
<evidence type="ECO:0000313" key="3">
    <source>
        <dbReference type="Proteomes" id="UP000270856"/>
    </source>
</evidence>
<protein>
    <recommendedName>
        <fullName evidence="4">Alpha-ketoglutarate decarboxylase</fullName>
    </recommendedName>
</protein>
<feature type="chain" id="PRO_5018009467" description="Alpha-ketoglutarate decarboxylase" evidence="1">
    <location>
        <begin position="23"/>
        <end position="167"/>
    </location>
</feature>
<evidence type="ECO:0008006" key="4">
    <source>
        <dbReference type="Google" id="ProtNLM"/>
    </source>
</evidence>
<evidence type="ECO:0000313" key="2">
    <source>
        <dbReference type="EMBL" id="RPD98617.1"/>
    </source>
</evidence>
<organism evidence="2 3">
    <name type="scientific">Aureibaculum marinum</name>
    <dbReference type="NCBI Taxonomy" id="2487930"/>
    <lineage>
        <taxon>Bacteria</taxon>
        <taxon>Pseudomonadati</taxon>
        <taxon>Bacteroidota</taxon>
        <taxon>Flavobacteriia</taxon>
        <taxon>Flavobacteriales</taxon>
        <taxon>Flavobacteriaceae</taxon>
        <taxon>Aureibaculum</taxon>
    </lineage>
</organism>
<keyword evidence="1" id="KW-0732">Signal</keyword>
<accession>A0A3N4NVB8</accession>
<evidence type="ECO:0000256" key="1">
    <source>
        <dbReference type="SAM" id="SignalP"/>
    </source>
</evidence>
<gene>
    <name evidence="2" type="ORF">EGM88_05340</name>
</gene>
<dbReference type="Proteomes" id="UP000270856">
    <property type="component" value="Unassembled WGS sequence"/>
</dbReference>
<proteinExistence type="predicted"/>
<comment type="caution">
    <text evidence="2">The sequence shown here is derived from an EMBL/GenBank/DDBJ whole genome shotgun (WGS) entry which is preliminary data.</text>
</comment>